<dbReference type="PROSITE" id="PS00086">
    <property type="entry name" value="CYTOCHROME_P450"/>
    <property type="match status" value="1"/>
</dbReference>
<organism evidence="10 11">
    <name type="scientific">Gandjariella thermophila</name>
    <dbReference type="NCBI Taxonomy" id="1931992"/>
    <lineage>
        <taxon>Bacteria</taxon>
        <taxon>Bacillati</taxon>
        <taxon>Actinomycetota</taxon>
        <taxon>Actinomycetes</taxon>
        <taxon>Pseudonocardiales</taxon>
        <taxon>Pseudonocardiaceae</taxon>
        <taxon>Gandjariella</taxon>
    </lineage>
</organism>
<keyword evidence="3 8" id="KW-0349">Heme</keyword>
<evidence type="ECO:0000256" key="8">
    <source>
        <dbReference type="PIRSR" id="PIRSR602403-1"/>
    </source>
</evidence>
<keyword evidence="6 8" id="KW-0408">Iron</keyword>
<comment type="caution">
    <text evidence="10">The sequence shown here is derived from an EMBL/GenBank/DDBJ whole genome shotgun (WGS) entry which is preliminary data.</text>
</comment>
<evidence type="ECO:0000256" key="1">
    <source>
        <dbReference type="ARBA" id="ARBA00001971"/>
    </source>
</evidence>
<dbReference type="Gene3D" id="1.10.630.10">
    <property type="entry name" value="Cytochrome P450"/>
    <property type="match status" value="1"/>
</dbReference>
<dbReference type="PRINTS" id="PR00385">
    <property type="entry name" value="P450"/>
</dbReference>
<dbReference type="InterPro" id="IPR002403">
    <property type="entry name" value="Cyt_P450_E_grp-IV"/>
</dbReference>
<keyword evidence="5 9" id="KW-0560">Oxidoreductase</keyword>
<gene>
    <name evidence="10" type="ORF">GTS_01780</name>
</gene>
<keyword evidence="7 9" id="KW-0503">Monooxygenase</keyword>
<evidence type="ECO:0000313" key="11">
    <source>
        <dbReference type="Proteomes" id="UP000298860"/>
    </source>
</evidence>
<name>A0A4D4IW19_9PSEU</name>
<dbReference type="SUPFAM" id="SSF48264">
    <property type="entry name" value="Cytochrome P450"/>
    <property type="match status" value="1"/>
</dbReference>
<evidence type="ECO:0000256" key="5">
    <source>
        <dbReference type="ARBA" id="ARBA00023002"/>
    </source>
</evidence>
<evidence type="ECO:0000256" key="9">
    <source>
        <dbReference type="RuleBase" id="RU000461"/>
    </source>
</evidence>
<dbReference type="PANTHER" id="PTHR24286">
    <property type="entry name" value="CYTOCHROME P450 26"/>
    <property type="match status" value="1"/>
</dbReference>
<dbReference type="InterPro" id="IPR017972">
    <property type="entry name" value="Cyt_P450_CS"/>
</dbReference>
<dbReference type="CDD" id="cd11045">
    <property type="entry name" value="CYP136-like"/>
    <property type="match status" value="1"/>
</dbReference>
<keyword evidence="4 8" id="KW-0479">Metal-binding</keyword>
<accession>A0A4D4IW19</accession>
<dbReference type="GO" id="GO:0016705">
    <property type="term" value="F:oxidoreductase activity, acting on paired donors, with incorporation or reduction of molecular oxygen"/>
    <property type="evidence" value="ECO:0007669"/>
    <property type="project" value="InterPro"/>
</dbReference>
<comment type="similarity">
    <text evidence="2 9">Belongs to the cytochrome P450 family.</text>
</comment>
<dbReference type="InterPro" id="IPR001128">
    <property type="entry name" value="Cyt_P450"/>
</dbReference>
<dbReference type="GO" id="GO:0020037">
    <property type="term" value="F:heme binding"/>
    <property type="evidence" value="ECO:0007669"/>
    <property type="project" value="InterPro"/>
</dbReference>
<protein>
    <submittedName>
        <fullName evidence="10">Cytochrome P450</fullName>
    </submittedName>
</protein>
<dbReference type="GO" id="GO:0016125">
    <property type="term" value="P:sterol metabolic process"/>
    <property type="evidence" value="ECO:0007669"/>
    <property type="project" value="TreeGrafter"/>
</dbReference>
<dbReference type="GO" id="GO:0004497">
    <property type="term" value="F:monooxygenase activity"/>
    <property type="evidence" value="ECO:0007669"/>
    <property type="project" value="UniProtKB-KW"/>
</dbReference>
<feature type="binding site" description="axial binding residue" evidence="8">
    <location>
        <position position="433"/>
    </location>
    <ligand>
        <name>heme</name>
        <dbReference type="ChEBI" id="CHEBI:30413"/>
    </ligand>
    <ligandPart>
        <name>Fe</name>
        <dbReference type="ChEBI" id="CHEBI:18248"/>
    </ligandPart>
</feature>
<evidence type="ECO:0000256" key="2">
    <source>
        <dbReference type="ARBA" id="ARBA00010617"/>
    </source>
</evidence>
<dbReference type="PRINTS" id="PR00465">
    <property type="entry name" value="EP450IV"/>
</dbReference>
<dbReference type="OrthoDB" id="5290182at2"/>
<evidence type="ECO:0000313" key="10">
    <source>
        <dbReference type="EMBL" id="GDY28545.1"/>
    </source>
</evidence>
<dbReference type="PANTHER" id="PTHR24286:SF24">
    <property type="entry name" value="LANOSTEROL 14-ALPHA DEMETHYLASE"/>
    <property type="match status" value="1"/>
</dbReference>
<evidence type="ECO:0000256" key="7">
    <source>
        <dbReference type="ARBA" id="ARBA00023033"/>
    </source>
</evidence>
<sequence length="485" mass="54408">MASLLGRPARAARERMSSLVAAPAPGRVDDMLRALSRRWPVRELCAAPPGSGLRPVLGDYGPPLVGHVLHSSRFGTDFARERHDRIGPVSWIGAFGTRIVNVSGPEATQVVFINRDKAFSQEGWAFLIDRFFHRGLMLLDFDEHHTHRLIMQQAFTRDRLAGYVRQFGPTVRSAVPTWRVDGPVRLYWALKGLTLDVATKVFMALDRAPEADRINRAFVATVRAATALVRHPLPGTRWRAGVRGRRLLESYFAGGLAGRQAGHGDDLFTALCHASTPEGERFTGRDVVNHMIFLMMAAHDTSTIASTAAAYYLARYPEWQERAREESLALGEDVPDIAALDRLRTLDLVIRESLRLVAPVPSVMRKTVKATDVLGYYLPAGTLVAAQPSVNHFDPGCWTRPDAFDPERFADHRREDRNHRYAWVPFGGGAHKCIGMHFGVLEVKAILHEMLRCYRWSVAERYRVRWDHTSLPVPVDGLPVRLVPR</sequence>
<comment type="cofactor">
    <cofactor evidence="1 8">
        <name>heme</name>
        <dbReference type="ChEBI" id="CHEBI:30413"/>
    </cofactor>
</comment>
<dbReference type="EMBL" id="BJFL01000001">
    <property type="protein sequence ID" value="GDY28545.1"/>
    <property type="molecule type" value="Genomic_DNA"/>
</dbReference>
<dbReference type="Pfam" id="PF00067">
    <property type="entry name" value="p450"/>
    <property type="match status" value="2"/>
</dbReference>
<evidence type="ECO:0000256" key="3">
    <source>
        <dbReference type="ARBA" id="ARBA00022617"/>
    </source>
</evidence>
<dbReference type="InterPro" id="IPR036396">
    <property type="entry name" value="Cyt_P450_sf"/>
</dbReference>
<dbReference type="RefSeq" id="WP_137811760.1">
    <property type="nucleotide sequence ID" value="NZ_BJFL01000001.1"/>
</dbReference>
<keyword evidence="11" id="KW-1185">Reference proteome</keyword>
<evidence type="ECO:0000256" key="6">
    <source>
        <dbReference type="ARBA" id="ARBA00023004"/>
    </source>
</evidence>
<evidence type="ECO:0000256" key="4">
    <source>
        <dbReference type="ARBA" id="ARBA00022723"/>
    </source>
</evidence>
<dbReference type="AlphaFoldDB" id="A0A4D4IW19"/>
<proteinExistence type="inferred from homology"/>
<dbReference type="GO" id="GO:0005506">
    <property type="term" value="F:iron ion binding"/>
    <property type="evidence" value="ECO:0007669"/>
    <property type="project" value="InterPro"/>
</dbReference>
<dbReference type="Proteomes" id="UP000298860">
    <property type="component" value="Unassembled WGS sequence"/>
</dbReference>
<reference evidence="11" key="1">
    <citation type="submission" date="2019-04" db="EMBL/GenBank/DDBJ databases">
        <title>Draft genome sequence of Pseudonocardiaceae bacterium SL3-2-4.</title>
        <authorList>
            <person name="Ningsih F."/>
            <person name="Yokota A."/>
            <person name="Sakai Y."/>
            <person name="Nanatani K."/>
            <person name="Yabe S."/>
            <person name="Oetari A."/>
            <person name="Sjamsuridzal W."/>
        </authorList>
    </citation>
    <scope>NUCLEOTIDE SEQUENCE [LARGE SCALE GENOMIC DNA]</scope>
    <source>
        <strain evidence="11">SL3-2-4</strain>
    </source>
</reference>